<dbReference type="Proteomes" id="UP000253090">
    <property type="component" value="Unassembled WGS sequence"/>
</dbReference>
<evidence type="ECO:0000313" key="5">
    <source>
        <dbReference type="Proteomes" id="UP000253090"/>
    </source>
</evidence>
<evidence type="ECO:0000256" key="1">
    <source>
        <dbReference type="ARBA" id="ARBA00010285"/>
    </source>
</evidence>
<dbReference type="AlphaFoldDB" id="A0A369BJ16"/>
<dbReference type="NCBIfam" id="TIGR02663">
    <property type="entry name" value="nifX"/>
    <property type="match status" value="1"/>
</dbReference>
<gene>
    <name evidence="4" type="ORF">DFP94_102344</name>
</gene>
<evidence type="ECO:0000313" key="4">
    <source>
        <dbReference type="EMBL" id="RCX21590.1"/>
    </source>
</evidence>
<feature type="domain" description="Dinitrogenase iron-molybdenum cofactor biosynthesis" evidence="3">
    <location>
        <begin position="10"/>
        <end position="104"/>
    </location>
</feature>
<dbReference type="InterPro" id="IPR051840">
    <property type="entry name" value="NifX/NifY_domain"/>
</dbReference>
<sequence>MKIAFASDDGLTVNAHFGQSLQFAIYKISKEGGAELLETRRVPGDPGGDEHGRVEARIAAVEDCALVFLMQIGASAAARVTRKKIMPVKVPMGSSIEGQLKRMQEMLRGKPPLWLAKILSEEEISDQGGDQDGGTSL</sequence>
<dbReference type="CDD" id="cd00853">
    <property type="entry name" value="NifX"/>
    <property type="match status" value="1"/>
</dbReference>
<dbReference type="InterPro" id="IPR003731">
    <property type="entry name" value="Di-Nase_FeMo-co_biosynth"/>
</dbReference>
<dbReference type="InterPro" id="IPR013480">
    <property type="entry name" value="NifX"/>
</dbReference>
<keyword evidence="5" id="KW-1185">Reference proteome</keyword>
<name>A0A369BJ16_9BACL</name>
<reference evidence="4 5" key="1">
    <citation type="submission" date="2018-07" db="EMBL/GenBank/DDBJ databases">
        <title>Genomic Encyclopedia of Type Strains, Phase III (KMG-III): the genomes of soil and plant-associated and newly described type strains.</title>
        <authorList>
            <person name="Whitman W."/>
        </authorList>
    </citation>
    <scope>NUCLEOTIDE SEQUENCE [LARGE SCALE GENOMIC DNA]</scope>
    <source>
        <strain evidence="4 5">CECT 8333</strain>
    </source>
</reference>
<keyword evidence="2" id="KW-0535">Nitrogen fixation</keyword>
<dbReference type="OrthoDB" id="9797941at2"/>
<dbReference type="Gene3D" id="3.30.420.130">
    <property type="entry name" value="Dinitrogenase iron-molybdenum cofactor biosynthesis domain"/>
    <property type="match status" value="1"/>
</dbReference>
<dbReference type="InterPro" id="IPR034169">
    <property type="entry name" value="NifX-like"/>
</dbReference>
<dbReference type="Pfam" id="PF02579">
    <property type="entry name" value="Nitro_FeMo-Co"/>
    <property type="match status" value="1"/>
</dbReference>
<dbReference type="PANTHER" id="PTHR33937:SF1">
    <property type="entry name" value="IRON-MOLIBDENUM COFACTOR PROCESSING PROTEIN"/>
    <property type="match status" value="1"/>
</dbReference>
<dbReference type="GO" id="GO:0051540">
    <property type="term" value="F:metal cluster binding"/>
    <property type="evidence" value="ECO:0007669"/>
    <property type="project" value="InterPro"/>
</dbReference>
<organism evidence="4 5">
    <name type="scientific">Fontibacillus phaseoli</name>
    <dbReference type="NCBI Taxonomy" id="1416533"/>
    <lineage>
        <taxon>Bacteria</taxon>
        <taxon>Bacillati</taxon>
        <taxon>Bacillota</taxon>
        <taxon>Bacilli</taxon>
        <taxon>Bacillales</taxon>
        <taxon>Paenibacillaceae</taxon>
        <taxon>Fontibacillus</taxon>
    </lineage>
</organism>
<evidence type="ECO:0000256" key="2">
    <source>
        <dbReference type="ARBA" id="ARBA00023231"/>
    </source>
</evidence>
<dbReference type="EMBL" id="QPJW01000002">
    <property type="protein sequence ID" value="RCX21590.1"/>
    <property type="molecule type" value="Genomic_DNA"/>
</dbReference>
<dbReference type="PANTHER" id="PTHR33937">
    <property type="entry name" value="IRON-MOLYBDENUM PROTEIN-RELATED-RELATED"/>
    <property type="match status" value="1"/>
</dbReference>
<proteinExistence type="inferred from homology"/>
<comment type="caution">
    <text evidence="4">The sequence shown here is derived from an EMBL/GenBank/DDBJ whole genome shotgun (WGS) entry which is preliminary data.</text>
</comment>
<dbReference type="InterPro" id="IPR036105">
    <property type="entry name" value="DiNase_FeMo-co_biosyn_sf"/>
</dbReference>
<dbReference type="RefSeq" id="WP_114496132.1">
    <property type="nucleotide sequence ID" value="NZ_QPJW01000002.1"/>
</dbReference>
<protein>
    <submittedName>
        <fullName evidence="4">Nitrogen fixation protein NifX</fullName>
    </submittedName>
</protein>
<comment type="similarity">
    <text evidence="1">Belongs to the NifX/NifY family.</text>
</comment>
<accession>A0A369BJ16</accession>
<evidence type="ECO:0000259" key="3">
    <source>
        <dbReference type="Pfam" id="PF02579"/>
    </source>
</evidence>
<dbReference type="SUPFAM" id="SSF53146">
    <property type="entry name" value="Nitrogenase accessory factor-like"/>
    <property type="match status" value="1"/>
</dbReference>
<dbReference type="GO" id="GO:0009399">
    <property type="term" value="P:nitrogen fixation"/>
    <property type="evidence" value="ECO:0007669"/>
    <property type="project" value="InterPro"/>
</dbReference>